<dbReference type="EMBL" id="UINC01008145">
    <property type="protein sequence ID" value="SVA36708.1"/>
    <property type="molecule type" value="Genomic_DNA"/>
</dbReference>
<evidence type="ECO:0000256" key="5">
    <source>
        <dbReference type="ARBA" id="ARBA00023211"/>
    </source>
</evidence>
<dbReference type="InterPro" id="IPR000994">
    <property type="entry name" value="Pept_M24"/>
</dbReference>
<keyword evidence="3" id="KW-0479">Metal-binding</keyword>
<proteinExistence type="inferred from homology"/>
<dbReference type="InterPro" id="IPR036005">
    <property type="entry name" value="Creatinase/aminopeptidase-like"/>
</dbReference>
<feature type="domain" description="Aminopeptidase P N-terminal" evidence="6">
    <location>
        <begin position="22"/>
        <end position="153"/>
    </location>
</feature>
<dbReference type="Pfam" id="PF00557">
    <property type="entry name" value="Peptidase_M24"/>
    <property type="match status" value="1"/>
</dbReference>
<dbReference type="SMART" id="SM01011">
    <property type="entry name" value="AMP_N"/>
    <property type="match status" value="1"/>
</dbReference>
<keyword evidence="5" id="KW-0464">Manganese</keyword>
<dbReference type="InterPro" id="IPR029149">
    <property type="entry name" value="Creatin/AminoP/Spt16_N"/>
</dbReference>
<dbReference type="PANTHER" id="PTHR43226:SF4">
    <property type="entry name" value="XAA-PRO AMINOPEPTIDASE 3"/>
    <property type="match status" value="1"/>
</dbReference>
<dbReference type="SUPFAM" id="SSF55920">
    <property type="entry name" value="Creatinase/aminopeptidase"/>
    <property type="match status" value="1"/>
</dbReference>
<organism evidence="7">
    <name type="scientific">marine metagenome</name>
    <dbReference type="NCBI Taxonomy" id="408172"/>
    <lineage>
        <taxon>unclassified sequences</taxon>
        <taxon>metagenomes</taxon>
        <taxon>ecological metagenomes</taxon>
    </lineage>
</organism>
<dbReference type="Pfam" id="PF05195">
    <property type="entry name" value="AMP_N"/>
    <property type="match status" value="1"/>
</dbReference>
<comment type="cofactor">
    <cofactor evidence="1">
        <name>Mn(2+)</name>
        <dbReference type="ChEBI" id="CHEBI:29035"/>
    </cofactor>
</comment>
<dbReference type="InterPro" id="IPR007865">
    <property type="entry name" value="Aminopep_P_N"/>
</dbReference>
<evidence type="ECO:0000256" key="2">
    <source>
        <dbReference type="ARBA" id="ARBA00008766"/>
    </source>
</evidence>
<gene>
    <name evidence="7" type="ORF">METZ01_LOCUS89562</name>
</gene>
<dbReference type="GO" id="GO:0006508">
    <property type="term" value="P:proteolysis"/>
    <property type="evidence" value="ECO:0007669"/>
    <property type="project" value="TreeGrafter"/>
</dbReference>
<evidence type="ECO:0000256" key="1">
    <source>
        <dbReference type="ARBA" id="ARBA00001936"/>
    </source>
</evidence>
<reference evidence="7" key="1">
    <citation type="submission" date="2018-05" db="EMBL/GenBank/DDBJ databases">
        <authorList>
            <person name="Lanie J.A."/>
            <person name="Ng W.-L."/>
            <person name="Kazmierczak K.M."/>
            <person name="Andrzejewski T.M."/>
            <person name="Davidsen T.M."/>
            <person name="Wayne K.J."/>
            <person name="Tettelin H."/>
            <person name="Glass J.I."/>
            <person name="Rusch D."/>
            <person name="Podicherti R."/>
            <person name="Tsui H.-C.T."/>
            <person name="Winkler M.E."/>
        </authorList>
    </citation>
    <scope>NUCLEOTIDE SEQUENCE</scope>
</reference>
<evidence type="ECO:0000256" key="3">
    <source>
        <dbReference type="ARBA" id="ARBA00022723"/>
    </source>
</evidence>
<dbReference type="AlphaFoldDB" id="A0A381VAC0"/>
<dbReference type="Gene3D" id="3.40.350.10">
    <property type="entry name" value="Creatinase/prolidase N-terminal domain"/>
    <property type="match status" value="1"/>
</dbReference>
<dbReference type="GO" id="GO:0030145">
    <property type="term" value="F:manganese ion binding"/>
    <property type="evidence" value="ECO:0007669"/>
    <property type="project" value="InterPro"/>
</dbReference>
<sequence>MKTKFLIIVTIAAQLLLAKSDFSAEELKNRRNKLAQEMEPNSIAILQGAPSETGYVKFRQYNEFYYLTGIETPHSYMMIKGETGETTLYLPHKNPRRERSEGPLLSAEDVEAVKAMTGVEHVFATTMMGEHLWRMRMRTKPIVYLYQSPPERHAESRDLLLRHEGDIQNDPWDQTQPRYKDFNQNMSAHMAGSEIRDLTNILDQLRLIKSNAEIEVIKKATVLSCLALMEAMRSTKPGIYEYELDGLAKYIYHVNGAQGDAYYSLIANGTNAYMPHYHEKQAQLKDGDLLLMDYSPDYNYYMSDITRMWPVNGKFSEEQAQLYGFYMECYRAILDNIRPHVAPVQVRKEAADEMKIILASAKFNKPHHRQAAENFVNGFVRSSNRQYASLGHGVGMATHDVGDHSKMLLPGMVFTIEPALRVPEENIYIRLEDLIVITEKGAEIVSDFVPMDIKGIERMMREKGMLDRYQRLTEKKYKSYLPK</sequence>
<dbReference type="InterPro" id="IPR052433">
    <property type="entry name" value="X-Pro_dipept-like"/>
</dbReference>
<name>A0A381VAC0_9ZZZZ</name>
<dbReference type="PANTHER" id="PTHR43226">
    <property type="entry name" value="XAA-PRO AMINOPEPTIDASE 3"/>
    <property type="match status" value="1"/>
</dbReference>
<protein>
    <recommendedName>
        <fullName evidence="6">Aminopeptidase P N-terminal domain-containing protein</fullName>
    </recommendedName>
</protein>
<accession>A0A381VAC0</accession>
<comment type="similarity">
    <text evidence="2">Belongs to the peptidase M24B family.</text>
</comment>
<dbReference type="Gene3D" id="3.90.230.10">
    <property type="entry name" value="Creatinase/methionine aminopeptidase superfamily"/>
    <property type="match status" value="1"/>
</dbReference>
<evidence type="ECO:0000256" key="4">
    <source>
        <dbReference type="ARBA" id="ARBA00022801"/>
    </source>
</evidence>
<evidence type="ECO:0000313" key="7">
    <source>
        <dbReference type="EMBL" id="SVA36708.1"/>
    </source>
</evidence>
<keyword evidence="4" id="KW-0378">Hydrolase</keyword>
<dbReference type="GO" id="GO:0070006">
    <property type="term" value="F:metalloaminopeptidase activity"/>
    <property type="evidence" value="ECO:0007669"/>
    <property type="project" value="InterPro"/>
</dbReference>
<evidence type="ECO:0000259" key="6">
    <source>
        <dbReference type="SMART" id="SM01011"/>
    </source>
</evidence>
<dbReference type="SUPFAM" id="SSF53092">
    <property type="entry name" value="Creatinase/prolidase N-terminal domain"/>
    <property type="match status" value="1"/>
</dbReference>